<reference evidence="1" key="1">
    <citation type="submission" date="2020-02" db="EMBL/GenBank/DDBJ databases">
        <authorList>
            <person name="Meier V. D."/>
        </authorList>
    </citation>
    <scope>NUCLEOTIDE SEQUENCE</scope>
    <source>
        <strain evidence="1">AVDCRST_MAG88</strain>
    </source>
</reference>
<name>A0A6J4V1H2_9BACT</name>
<accession>A0A6J4V1H2</accession>
<gene>
    <name evidence="1" type="ORF">AVDCRST_MAG88-1877</name>
</gene>
<dbReference type="AlphaFoldDB" id="A0A6J4V1H2"/>
<sequence length="44" mass="4683">MRVSGAGLGDFGPLAQFGNRLVLRRQRARTHLSCSVILGSSAAR</sequence>
<dbReference type="EMBL" id="CADCWM010000517">
    <property type="protein sequence ID" value="CAA9565776.1"/>
    <property type="molecule type" value="Genomic_DNA"/>
</dbReference>
<proteinExistence type="predicted"/>
<organism evidence="1">
    <name type="scientific">uncultured Thermomicrobiales bacterium</name>
    <dbReference type="NCBI Taxonomy" id="1645740"/>
    <lineage>
        <taxon>Bacteria</taxon>
        <taxon>Pseudomonadati</taxon>
        <taxon>Thermomicrobiota</taxon>
        <taxon>Thermomicrobia</taxon>
        <taxon>Thermomicrobiales</taxon>
        <taxon>environmental samples</taxon>
    </lineage>
</organism>
<protein>
    <submittedName>
        <fullName evidence="1">Uncharacterized protein</fullName>
    </submittedName>
</protein>
<evidence type="ECO:0000313" key="1">
    <source>
        <dbReference type="EMBL" id="CAA9565776.1"/>
    </source>
</evidence>